<dbReference type="Proteomes" id="UP001187415">
    <property type="component" value="Unassembled WGS sequence"/>
</dbReference>
<evidence type="ECO:0000313" key="4">
    <source>
        <dbReference type="EMBL" id="KAK2842579.1"/>
    </source>
</evidence>
<dbReference type="GO" id="GO:0005771">
    <property type="term" value="C:multivesicular body"/>
    <property type="evidence" value="ECO:0007669"/>
    <property type="project" value="TreeGrafter"/>
</dbReference>
<evidence type="ECO:0000256" key="2">
    <source>
        <dbReference type="ARBA" id="ARBA00023119"/>
    </source>
</evidence>
<gene>
    <name evidence="4" type="ORF">Q5P01_012779</name>
</gene>
<dbReference type="EMBL" id="JAUPFM010000009">
    <property type="protein sequence ID" value="KAK2842579.1"/>
    <property type="molecule type" value="Genomic_DNA"/>
</dbReference>
<dbReference type="GO" id="GO:0005615">
    <property type="term" value="C:extracellular space"/>
    <property type="evidence" value="ECO:0007669"/>
    <property type="project" value="TreeGrafter"/>
</dbReference>
<dbReference type="GO" id="GO:0005581">
    <property type="term" value="C:collagen trimer"/>
    <property type="evidence" value="ECO:0007669"/>
    <property type="project" value="UniProtKB-KW"/>
</dbReference>
<dbReference type="PANTHER" id="PTHR24024">
    <property type="entry name" value="PULMONARY SURFACTANT-ASSOCIATED PROTEIN A"/>
    <property type="match status" value="1"/>
</dbReference>
<proteinExistence type="predicted"/>
<dbReference type="GO" id="GO:0030246">
    <property type="term" value="F:carbohydrate binding"/>
    <property type="evidence" value="ECO:0007669"/>
    <property type="project" value="UniProtKB-KW"/>
</dbReference>
<dbReference type="AlphaFoldDB" id="A0AA88MSY6"/>
<dbReference type="PANTHER" id="PTHR24024:SF15">
    <property type="entry name" value="PULMONARY SURFACTANT-ASSOCIATED PROTEIN D"/>
    <property type="match status" value="1"/>
</dbReference>
<feature type="domain" description="C-type lectin" evidence="3">
    <location>
        <begin position="64"/>
        <end position="167"/>
    </location>
</feature>
<keyword evidence="1" id="KW-0430">Lectin</keyword>
<dbReference type="InterPro" id="IPR016186">
    <property type="entry name" value="C-type_lectin-like/link_sf"/>
</dbReference>
<name>A0AA88MSY6_CHASR</name>
<evidence type="ECO:0000259" key="3">
    <source>
        <dbReference type="PROSITE" id="PS50041"/>
    </source>
</evidence>
<dbReference type="Gene3D" id="1.20.5.320">
    <property type="entry name" value="6-Phosphogluconate Dehydrogenase, domain 3"/>
    <property type="match status" value="1"/>
</dbReference>
<dbReference type="InterPro" id="IPR001304">
    <property type="entry name" value="C-type_lectin-like"/>
</dbReference>
<dbReference type="PROSITE" id="PS50041">
    <property type="entry name" value="C_TYPE_LECTIN_2"/>
    <property type="match status" value="1"/>
</dbReference>
<accession>A0AA88MSY6</accession>
<keyword evidence="2" id="KW-0176">Collagen</keyword>
<comment type="caution">
    <text evidence="4">The sequence shown here is derived from an EMBL/GenBank/DDBJ whole genome shotgun (WGS) entry which is preliminary data.</text>
</comment>
<dbReference type="Pfam" id="PF00059">
    <property type="entry name" value="Lectin_C"/>
    <property type="match status" value="1"/>
</dbReference>
<dbReference type="SMART" id="SM00034">
    <property type="entry name" value="CLECT"/>
    <property type="match status" value="1"/>
</dbReference>
<dbReference type="InterPro" id="IPR016187">
    <property type="entry name" value="CTDL_fold"/>
</dbReference>
<dbReference type="SUPFAM" id="SSF56436">
    <property type="entry name" value="C-type lectin-like"/>
    <property type="match status" value="1"/>
</dbReference>
<keyword evidence="5" id="KW-1185">Reference proteome</keyword>
<dbReference type="InterPro" id="IPR051077">
    <property type="entry name" value="Ca-dependent_lectin"/>
</dbReference>
<protein>
    <recommendedName>
        <fullName evidence="3">C-type lectin domain-containing protein</fullName>
    </recommendedName>
</protein>
<evidence type="ECO:0000313" key="5">
    <source>
        <dbReference type="Proteomes" id="UP001187415"/>
    </source>
</evidence>
<reference evidence="4" key="1">
    <citation type="submission" date="2023-07" db="EMBL/GenBank/DDBJ databases">
        <title>Chromosome-level Genome Assembly of Striped Snakehead (Channa striata).</title>
        <authorList>
            <person name="Liu H."/>
        </authorList>
    </citation>
    <scope>NUCLEOTIDE SEQUENCE</scope>
    <source>
        <strain evidence="4">Gz</strain>
        <tissue evidence="4">Muscle</tissue>
    </source>
</reference>
<dbReference type="Gene3D" id="3.10.100.10">
    <property type="entry name" value="Mannose-Binding Protein A, subunit A"/>
    <property type="match status" value="1"/>
</dbReference>
<organism evidence="4 5">
    <name type="scientific">Channa striata</name>
    <name type="common">Snakehead murrel</name>
    <name type="synonym">Ophicephalus striatus</name>
    <dbReference type="NCBI Taxonomy" id="64152"/>
    <lineage>
        <taxon>Eukaryota</taxon>
        <taxon>Metazoa</taxon>
        <taxon>Chordata</taxon>
        <taxon>Craniata</taxon>
        <taxon>Vertebrata</taxon>
        <taxon>Euteleostomi</taxon>
        <taxon>Actinopterygii</taxon>
        <taxon>Neopterygii</taxon>
        <taxon>Teleostei</taxon>
        <taxon>Neoteleostei</taxon>
        <taxon>Acanthomorphata</taxon>
        <taxon>Anabantaria</taxon>
        <taxon>Anabantiformes</taxon>
        <taxon>Channoidei</taxon>
        <taxon>Channidae</taxon>
        <taxon>Channa</taxon>
    </lineage>
</organism>
<evidence type="ECO:0000256" key="1">
    <source>
        <dbReference type="ARBA" id="ARBA00022734"/>
    </source>
</evidence>
<sequence length="209" mass="23424">MGPAGPAGPQGRSGFPGPAGARGLPGLVVMCGRDRIDSISQDLESLKRSIVKLDLAISYDFVRSMGKKYFVSHKERGPFSRAYEFCSQQGLELALPQNDDENRVLTQMFDEGVKMAWINVNNKKAESNFKADMKNQPLTFTNWAEGQPDKSIQNIGCTVLSENGAWRVTEECALDAYDPLCRIRPLLVKERRKLDSDYFVSTPKCKQRR</sequence>